<name>A0A3M7SC44_BRAPC</name>
<keyword evidence="2" id="KW-1185">Reference proteome</keyword>
<protein>
    <submittedName>
        <fullName evidence="1">Uncharacterized protein</fullName>
    </submittedName>
</protein>
<dbReference type="EMBL" id="REGN01001644">
    <property type="protein sequence ID" value="RNA33413.1"/>
    <property type="molecule type" value="Genomic_DNA"/>
</dbReference>
<accession>A0A3M7SC44</accession>
<reference evidence="1 2" key="1">
    <citation type="journal article" date="2018" name="Sci. Rep.">
        <title>Genomic signatures of local adaptation to the degree of environmental predictability in rotifers.</title>
        <authorList>
            <person name="Franch-Gras L."/>
            <person name="Hahn C."/>
            <person name="Garcia-Roger E.M."/>
            <person name="Carmona M.J."/>
            <person name="Serra M."/>
            <person name="Gomez A."/>
        </authorList>
    </citation>
    <scope>NUCLEOTIDE SEQUENCE [LARGE SCALE GENOMIC DNA]</scope>
    <source>
        <strain evidence="1">HYR1</strain>
    </source>
</reference>
<sequence length="137" mass="15984">MDGNLLEKDIRIRCHTTDLQLALGTKSASVVIKRLKLDCFHRILNNPFTKELMIETPNELSRDSFLTEIINYMDDIEDPLVENQSSIIDKIKAITHTMEVDFELRRIGNENVNKIKEMFAKMNKSYMSSELFNILKF</sequence>
<evidence type="ECO:0000313" key="2">
    <source>
        <dbReference type="Proteomes" id="UP000276133"/>
    </source>
</evidence>
<dbReference type="AlphaFoldDB" id="A0A3M7SC44"/>
<organism evidence="1 2">
    <name type="scientific">Brachionus plicatilis</name>
    <name type="common">Marine rotifer</name>
    <name type="synonym">Brachionus muelleri</name>
    <dbReference type="NCBI Taxonomy" id="10195"/>
    <lineage>
        <taxon>Eukaryota</taxon>
        <taxon>Metazoa</taxon>
        <taxon>Spiralia</taxon>
        <taxon>Gnathifera</taxon>
        <taxon>Rotifera</taxon>
        <taxon>Eurotatoria</taxon>
        <taxon>Monogononta</taxon>
        <taxon>Pseudotrocha</taxon>
        <taxon>Ploima</taxon>
        <taxon>Brachionidae</taxon>
        <taxon>Brachionus</taxon>
    </lineage>
</organism>
<proteinExistence type="predicted"/>
<evidence type="ECO:0000313" key="1">
    <source>
        <dbReference type="EMBL" id="RNA33413.1"/>
    </source>
</evidence>
<comment type="caution">
    <text evidence="1">The sequence shown here is derived from an EMBL/GenBank/DDBJ whole genome shotgun (WGS) entry which is preliminary data.</text>
</comment>
<gene>
    <name evidence="1" type="ORF">BpHYR1_048504</name>
</gene>
<dbReference type="Proteomes" id="UP000276133">
    <property type="component" value="Unassembled WGS sequence"/>
</dbReference>